<proteinExistence type="predicted"/>
<gene>
    <name evidence="2" type="ORF">ERL59_06400</name>
</gene>
<dbReference type="Gene3D" id="2.40.30.200">
    <property type="match status" value="1"/>
</dbReference>
<keyword evidence="3" id="KW-1185">Reference proteome</keyword>
<evidence type="ECO:0000313" key="2">
    <source>
        <dbReference type="EMBL" id="NBI28581.1"/>
    </source>
</evidence>
<dbReference type="Pfam" id="PF20753">
    <property type="entry name" value="DUF6558_C"/>
    <property type="match status" value="1"/>
</dbReference>
<reference evidence="2 3" key="1">
    <citation type="submission" date="2019-01" db="EMBL/GenBank/DDBJ databases">
        <title>Chengkuizengella sp. nov., isolated from deep-sea sediment of East Pacific Ocean.</title>
        <authorList>
            <person name="Yang J."/>
            <person name="Lai Q."/>
            <person name="Shao Z."/>
        </authorList>
    </citation>
    <scope>NUCLEOTIDE SEQUENCE [LARGE SCALE GENOMIC DNA]</scope>
    <source>
        <strain evidence="2 3">YPA3-1-1</strain>
    </source>
</reference>
<name>A0A6N9PYI2_9BACL</name>
<protein>
    <recommendedName>
        <fullName evidence="1">Phage tail-like C-terminal domain-containing protein</fullName>
    </recommendedName>
</protein>
<dbReference type="EMBL" id="SIJB01000016">
    <property type="protein sequence ID" value="NBI28581.1"/>
    <property type="molecule type" value="Genomic_DNA"/>
</dbReference>
<dbReference type="Proteomes" id="UP000448943">
    <property type="component" value="Unassembled WGS sequence"/>
</dbReference>
<dbReference type="AlphaFoldDB" id="A0A6N9PYI2"/>
<organism evidence="2 3">
    <name type="scientific">Chengkuizengella marina</name>
    <dbReference type="NCBI Taxonomy" id="2507566"/>
    <lineage>
        <taxon>Bacteria</taxon>
        <taxon>Bacillati</taxon>
        <taxon>Bacillota</taxon>
        <taxon>Bacilli</taxon>
        <taxon>Bacillales</taxon>
        <taxon>Paenibacillaceae</taxon>
        <taxon>Chengkuizengella</taxon>
    </lineage>
</organism>
<accession>A0A6N9PYI2</accession>
<evidence type="ECO:0000313" key="3">
    <source>
        <dbReference type="Proteomes" id="UP000448943"/>
    </source>
</evidence>
<dbReference type="InterPro" id="IPR048276">
    <property type="entry name" value="Phage_tail-like_C"/>
</dbReference>
<evidence type="ECO:0000259" key="1">
    <source>
        <dbReference type="Pfam" id="PF20753"/>
    </source>
</evidence>
<comment type="caution">
    <text evidence="2">The sequence shown here is derived from an EMBL/GenBank/DDBJ whole genome shotgun (WGS) entry which is preliminary data.</text>
</comment>
<feature type="domain" description="Phage tail-like C-terminal" evidence="1">
    <location>
        <begin position="150"/>
        <end position="256"/>
    </location>
</feature>
<sequence length="262" mass="30225">MKIGGDKLDSTYFSYNGIRSETMGVQLVKTKPGLIGEPYLPDKEIILERNIGEPISYIYGYQDNPAKYKITLTLDDGLYWTTVKRREIARWLDCGKFAEFYSVDDVNKLYFLCLEGDSELITNGNQQGYVELTFLSISPYTYTQKYQKIYDLSDISEPTTIEFDNLGDVSLFPELNILKYGDGELQITNLSNEGRVFLFSELFDGETVNMDNKKRLIQTSDPDLYRYDSFNMNWLELVYGSNKLEVKGACKIVFNYRFAMKG</sequence>